<keyword evidence="1" id="KW-1003">Cell membrane</keyword>
<keyword evidence="2 6" id="KW-0732">Signal</keyword>
<gene>
    <name evidence="7" type="ORF">Aple_067090</name>
</gene>
<organism evidence="7 8">
    <name type="scientific">Acrocarpospora pleiomorpha</name>
    <dbReference type="NCBI Taxonomy" id="90975"/>
    <lineage>
        <taxon>Bacteria</taxon>
        <taxon>Bacillati</taxon>
        <taxon>Actinomycetota</taxon>
        <taxon>Actinomycetes</taxon>
        <taxon>Streptosporangiales</taxon>
        <taxon>Streptosporangiaceae</taxon>
        <taxon>Acrocarpospora</taxon>
    </lineage>
</organism>
<dbReference type="PANTHER" id="PTHR43649:SF33">
    <property type="entry name" value="POLYGALACTURONAN_RHAMNOGALACTURONAN-BINDING PROTEIN YTCQ"/>
    <property type="match status" value="1"/>
</dbReference>
<dbReference type="InterPro" id="IPR050490">
    <property type="entry name" value="Bact_solute-bd_prot1"/>
</dbReference>
<dbReference type="InterPro" id="IPR006059">
    <property type="entry name" value="SBP"/>
</dbReference>
<dbReference type="Proteomes" id="UP000377595">
    <property type="component" value="Unassembled WGS sequence"/>
</dbReference>
<dbReference type="SUPFAM" id="SSF53850">
    <property type="entry name" value="Periplasmic binding protein-like II"/>
    <property type="match status" value="1"/>
</dbReference>
<evidence type="ECO:0000256" key="6">
    <source>
        <dbReference type="SAM" id="SignalP"/>
    </source>
</evidence>
<dbReference type="AlphaFoldDB" id="A0A5M3XSM6"/>
<keyword evidence="8" id="KW-1185">Reference proteome</keyword>
<dbReference type="PROSITE" id="PS51257">
    <property type="entry name" value="PROKAR_LIPOPROTEIN"/>
    <property type="match status" value="1"/>
</dbReference>
<dbReference type="EMBL" id="BLAF01000045">
    <property type="protein sequence ID" value="GES23810.1"/>
    <property type="molecule type" value="Genomic_DNA"/>
</dbReference>
<feature type="signal peptide" evidence="6">
    <location>
        <begin position="1"/>
        <end position="26"/>
    </location>
</feature>
<keyword evidence="5" id="KW-0449">Lipoprotein</keyword>
<accession>A0A5M3XSM6</accession>
<evidence type="ECO:0000256" key="3">
    <source>
        <dbReference type="ARBA" id="ARBA00023136"/>
    </source>
</evidence>
<feature type="chain" id="PRO_5024365761" evidence="6">
    <location>
        <begin position="27"/>
        <end position="442"/>
    </location>
</feature>
<dbReference type="PANTHER" id="PTHR43649">
    <property type="entry name" value="ARABINOSE-BINDING PROTEIN-RELATED"/>
    <property type="match status" value="1"/>
</dbReference>
<dbReference type="Pfam" id="PF01547">
    <property type="entry name" value="SBP_bac_1"/>
    <property type="match status" value="1"/>
</dbReference>
<evidence type="ECO:0000256" key="2">
    <source>
        <dbReference type="ARBA" id="ARBA00022729"/>
    </source>
</evidence>
<dbReference type="Gene3D" id="3.40.190.10">
    <property type="entry name" value="Periplasmic binding protein-like II"/>
    <property type="match status" value="3"/>
</dbReference>
<sequence length="442" mass="46842">MRRPPMRTKRLAIVLATMLAAGCGGAAETPAETPAAAPATSAAAGPVSLTYWTWAPNMDKIVEVWNQANPDIKVTVSKQAGGDDAAAKFLTAAKAGNAPDLVQAEYQHLPSFIAADAVADIAAETAAVKPEFSDGLWGLVTLGTGSVYAIPQDSGPMMLYYRKDLFEKYGISVPKTWDEYAEAARTVHKADPKVYLGSFSSKDPGWFAGLAQQAGAQWWSISGDAWKVGINDAATTKVADFWGGLVQEGVIDDMPYFTPEWNKALNDGTQLSWPSAVWGPGVLESNAPKGKGKWAIAPLPQWNAGENFSGFWGGSSTAVSAGSKHRAAAIKFATWLNTDPQGLDLLVKEAFVYPAAGKGQAALGTPPAYFADSQPDFWQQAATIGATARGFTFGPNVGVTYNAYKDAFDKALQDKTAFSGSVTTMQDKTVADMQKSGFTLAQ</sequence>
<name>A0A5M3XSM6_9ACTN</name>
<evidence type="ECO:0000256" key="4">
    <source>
        <dbReference type="ARBA" id="ARBA00023139"/>
    </source>
</evidence>
<evidence type="ECO:0000256" key="1">
    <source>
        <dbReference type="ARBA" id="ARBA00022475"/>
    </source>
</evidence>
<protein>
    <submittedName>
        <fullName evidence="7">Sugar ABC transporter substrate-binding protein</fullName>
    </submittedName>
</protein>
<evidence type="ECO:0000256" key="5">
    <source>
        <dbReference type="ARBA" id="ARBA00023288"/>
    </source>
</evidence>
<keyword evidence="3" id="KW-0472">Membrane</keyword>
<reference evidence="7 8" key="1">
    <citation type="submission" date="2019-10" db="EMBL/GenBank/DDBJ databases">
        <title>Whole genome shotgun sequence of Acrocarpospora pleiomorpha NBRC 16267.</title>
        <authorList>
            <person name="Ichikawa N."/>
            <person name="Kimura A."/>
            <person name="Kitahashi Y."/>
            <person name="Komaki H."/>
            <person name="Oguchi A."/>
        </authorList>
    </citation>
    <scope>NUCLEOTIDE SEQUENCE [LARGE SCALE GENOMIC DNA]</scope>
    <source>
        <strain evidence="7 8">NBRC 16267</strain>
    </source>
</reference>
<evidence type="ECO:0000313" key="7">
    <source>
        <dbReference type="EMBL" id="GES23810.1"/>
    </source>
</evidence>
<evidence type="ECO:0000313" key="8">
    <source>
        <dbReference type="Proteomes" id="UP000377595"/>
    </source>
</evidence>
<comment type="caution">
    <text evidence="7">The sequence shown here is derived from an EMBL/GenBank/DDBJ whole genome shotgun (WGS) entry which is preliminary data.</text>
</comment>
<proteinExistence type="predicted"/>
<keyword evidence="4" id="KW-0564">Palmitate</keyword>